<name>W4JZC5_HETIT</name>
<dbReference type="Proteomes" id="UP000030671">
    <property type="component" value="Unassembled WGS sequence"/>
</dbReference>
<dbReference type="HOGENOM" id="CLU_2740335_0_0_1"/>
<accession>W4JZC5</accession>
<protein>
    <submittedName>
        <fullName evidence="1">Uncharacterized protein</fullName>
    </submittedName>
</protein>
<evidence type="ECO:0000313" key="1">
    <source>
        <dbReference type="EMBL" id="ETW78804.1"/>
    </source>
</evidence>
<keyword evidence="2" id="KW-1185">Reference proteome</keyword>
<dbReference type="GeneID" id="20671045"/>
<organism evidence="1 2">
    <name type="scientific">Heterobasidion irregulare (strain TC 32-1)</name>
    <dbReference type="NCBI Taxonomy" id="747525"/>
    <lineage>
        <taxon>Eukaryota</taxon>
        <taxon>Fungi</taxon>
        <taxon>Dikarya</taxon>
        <taxon>Basidiomycota</taxon>
        <taxon>Agaricomycotina</taxon>
        <taxon>Agaricomycetes</taxon>
        <taxon>Russulales</taxon>
        <taxon>Bondarzewiaceae</taxon>
        <taxon>Heterobasidion</taxon>
        <taxon>Heterobasidion annosum species complex</taxon>
    </lineage>
</organism>
<dbReference type="EMBL" id="KI925461">
    <property type="protein sequence ID" value="ETW78804.1"/>
    <property type="molecule type" value="Genomic_DNA"/>
</dbReference>
<dbReference type="KEGG" id="hir:HETIRDRAFT_324355"/>
<evidence type="ECO:0000313" key="2">
    <source>
        <dbReference type="Proteomes" id="UP000030671"/>
    </source>
</evidence>
<sequence>MSVPSAVLLTLARFGDACSAHFFRINKLGRGRRRVRKTLCGELESWIGATRNGWRRQKDLESGLGDGTPKH</sequence>
<reference evidence="1 2" key="1">
    <citation type="journal article" date="2012" name="New Phytol.">
        <title>Insight into trade-off between wood decay and parasitism from the genome of a fungal forest pathogen.</title>
        <authorList>
            <person name="Olson A."/>
            <person name="Aerts A."/>
            <person name="Asiegbu F."/>
            <person name="Belbahri L."/>
            <person name="Bouzid O."/>
            <person name="Broberg A."/>
            <person name="Canback B."/>
            <person name="Coutinho P.M."/>
            <person name="Cullen D."/>
            <person name="Dalman K."/>
            <person name="Deflorio G."/>
            <person name="van Diepen L.T."/>
            <person name="Dunand C."/>
            <person name="Duplessis S."/>
            <person name="Durling M."/>
            <person name="Gonthier P."/>
            <person name="Grimwood J."/>
            <person name="Fossdal C.G."/>
            <person name="Hansson D."/>
            <person name="Henrissat B."/>
            <person name="Hietala A."/>
            <person name="Himmelstrand K."/>
            <person name="Hoffmeister D."/>
            <person name="Hogberg N."/>
            <person name="James T.Y."/>
            <person name="Karlsson M."/>
            <person name="Kohler A."/>
            <person name="Kues U."/>
            <person name="Lee Y.H."/>
            <person name="Lin Y.C."/>
            <person name="Lind M."/>
            <person name="Lindquist E."/>
            <person name="Lombard V."/>
            <person name="Lucas S."/>
            <person name="Lunden K."/>
            <person name="Morin E."/>
            <person name="Murat C."/>
            <person name="Park J."/>
            <person name="Raffaello T."/>
            <person name="Rouze P."/>
            <person name="Salamov A."/>
            <person name="Schmutz J."/>
            <person name="Solheim H."/>
            <person name="Stahlberg J."/>
            <person name="Velez H."/>
            <person name="de Vries R.P."/>
            <person name="Wiebenga A."/>
            <person name="Woodward S."/>
            <person name="Yakovlev I."/>
            <person name="Garbelotto M."/>
            <person name="Martin F."/>
            <person name="Grigoriev I.V."/>
            <person name="Stenlid J."/>
        </authorList>
    </citation>
    <scope>NUCLEOTIDE SEQUENCE [LARGE SCALE GENOMIC DNA]</scope>
    <source>
        <strain evidence="1 2">TC 32-1</strain>
    </source>
</reference>
<proteinExistence type="predicted"/>
<dbReference type="AlphaFoldDB" id="W4JZC5"/>
<dbReference type="RefSeq" id="XP_009549108.1">
    <property type="nucleotide sequence ID" value="XM_009550813.1"/>
</dbReference>
<gene>
    <name evidence="1" type="ORF">HETIRDRAFT_324355</name>
</gene>
<dbReference type="InParanoid" id="W4JZC5"/>